<comment type="caution">
    <text evidence="2">The sequence shown here is derived from an EMBL/GenBank/DDBJ whole genome shotgun (WGS) entry which is preliminary data.</text>
</comment>
<keyword evidence="3" id="KW-1185">Reference proteome</keyword>
<keyword evidence="1" id="KW-1133">Transmembrane helix</keyword>
<proteinExistence type="predicted"/>
<protein>
    <submittedName>
        <fullName evidence="2">Uncharacterized protein</fullName>
    </submittedName>
</protein>
<evidence type="ECO:0000256" key="1">
    <source>
        <dbReference type="SAM" id="Phobius"/>
    </source>
</evidence>
<gene>
    <name evidence="2" type="ORF">PIB30_087949</name>
</gene>
<accession>A0ABU6UT22</accession>
<keyword evidence="1" id="KW-0472">Membrane</keyword>
<keyword evidence="1" id="KW-0812">Transmembrane</keyword>
<evidence type="ECO:0000313" key="3">
    <source>
        <dbReference type="Proteomes" id="UP001341840"/>
    </source>
</evidence>
<evidence type="ECO:0000313" key="2">
    <source>
        <dbReference type="EMBL" id="MED6164254.1"/>
    </source>
</evidence>
<organism evidence="2 3">
    <name type="scientific">Stylosanthes scabra</name>
    <dbReference type="NCBI Taxonomy" id="79078"/>
    <lineage>
        <taxon>Eukaryota</taxon>
        <taxon>Viridiplantae</taxon>
        <taxon>Streptophyta</taxon>
        <taxon>Embryophyta</taxon>
        <taxon>Tracheophyta</taxon>
        <taxon>Spermatophyta</taxon>
        <taxon>Magnoliopsida</taxon>
        <taxon>eudicotyledons</taxon>
        <taxon>Gunneridae</taxon>
        <taxon>Pentapetalae</taxon>
        <taxon>rosids</taxon>
        <taxon>fabids</taxon>
        <taxon>Fabales</taxon>
        <taxon>Fabaceae</taxon>
        <taxon>Papilionoideae</taxon>
        <taxon>50 kb inversion clade</taxon>
        <taxon>dalbergioids sensu lato</taxon>
        <taxon>Dalbergieae</taxon>
        <taxon>Pterocarpus clade</taxon>
        <taxon>Stylosanthes</taxon>
    </lineage>
</organism>
<feature type="transmembrane region" description="Helical" evidence="1">
    <location>
        <begin position="38"/>
        <end position="55"/>
    </location>
</feature>
<sequence length="99" mass="10947">MDMTQIGAGSEARGNGQELVELDPSAIADPVSNSCDPIPLFPTFILFVFLLKFLGQLGFQQHKVKVQYYYTPSQLVIQFSLFSQGHYDIHRGSGCAFSS</sequence>
<name>A0ABU6UT22_9FABA</name>
<dbReference type="Proteomes" id="UP001341840">
    <property type="component" value="Unassembled WGS sequence"/>
</dbReference>
<reference evidence="2 3" key="1">
    <citation type="journal article" date="2023" name="Plants (Basel)">
        <title>Bridging the Gap: Combining Genomics and Transcriptomics Approaches to Understand Stylosanthes scabra, an Orphan Legume from the Brazilian Caatinga.</title>
        <authorList>
            <person name="Ferreira-Neto J.R.C."/>
            <person name="da Silva M.D."/>
            <person name="Binneck E."/>
            <person name="de Melo N.F."/>
            <person name="da Silva R.H."/>
            <person name="de Melo A.L.T.M."/>
            <person name="Pandolfi V."/>
            <person name="Bustamante F.O."/>
            <person name="Brasileiro-Vidal A.C."/>
            <person name="Benko-Iseppon A.M."/>
        </authorList>
    </citation>
    <scope>NUCLEOTIDE SEQUENCE [LARGE SCALE GENOMIC DNA]</scope>
    <source>
        <tissue evidence="2">Leaves</tissue>
    </source>
</reference>
<dbReference type="EMBL" id="JASCZI010122402">
    <property type="protein sequence ID" value="MED6164254.1"/>
    <property type="molecule type" value="Genomic_DNA"/>
</dbReference>